<proteinExistence type="predicted"/>
<dbReference type="EMBL" id="BPLR01003726">
    <property type="protein sequence ID" value="GIX87992.1"/>
    <property type="molecule type" value="Genomic_DNA"/>
</dbReference>
<dbReference type="Proteomes" id="UP001054945">
    <property type="component" value="Unassembled WGS sequence"/>
</dbReference>
<comment type="caution">
    <text evidence="1">The sequence shown here is derived from an EMBL/GenBank/DDBJ whole genome shotgun (WGS) entry which is preliminary data.</text>
</comment>
<gene>
    <name evidence="1" type="ORF">CEXT_701161</name>
</gene>
<keyword evidence="2" id="KW-1185">Reference proteome</keyword>
<name>A0AAV4NT02_CAEEX</name>
<organism evidence="1 2">
    <name type="scientific">Caerostris extrusa</name>
    <name type="common">Bark spider</name>
    <name type="synonym">Caerostris bankana</name>
    <dbReference type="NCBI Taxonomy" id="172846"/>
    <lineage>
        <taxon>Eukaryota</taxon>
        <taxon>Metazoa</taxon>
        <taxon>Ecdysozoa</taxon>
        <taxon>Arthropoda</taxon>
        <taxon>Chelicerata</taxon>
        <taxon>Arachnida</taxon>
        <taxon>Araneae</taxon>
        <taxon>Araneomorphae</taxon>
        <taxon>Entelegynae</taxon>
        <taxon>Araneoidea</taxon>
        <taxon>Araneidae</taxon>
        <taxon>Caerostris</taxon>
    </lineage>
</organism>
<dbReference type="AlphaFoldDB" id="A0AAV4NT02"/>
<evidence type="ECO:0000313" key="1">
    <source>
        <dbReference type="EMBL" id="GIX87992.1"/>
    </source>
</evidence>
<evidence type="ECO:0000313" key="2">
    <source>
        <dbReference type="Proteomes" id="UP001054945"/>
    </source>
</evidence>
<accession>A0AAV4NT02</accession>
<protein>
    <recommendedName>
        <fullName evidence="3">Gamma-tubulin complex component</fullName>
    </recommendedName>
</protein>
<reference evidence="1 2" key="1">
    <citation type="submission" date="2021-06" db="EMBL/GenBank/DDBJ databases">
        <title>Caerostris extrusa draft genome.</title>
        <authorList>
            <person name="Kono N."/>
            <person name="Arakawa K."/>
        </authorList>
    </citation>
    <scope>NUCLEOTIDE SEQUENCE [LARGE SCALE GENOMIC DNA]</scope>
</reference>
<sequence>MDWLVRNLSGGSKSALESHWRIWNLSGESESAFESHLKVNCFGDLQSVLASSLLCTVGELGMALEKEFHHPIRSYLTRIVFAIVKYLCRQQIINFGKRGFKCTEHLSEAKIVNSQLKHLLQMMFEILR</sequence>
<evidence type="ECO:0008006" key="3">
    <source>
        <dbReference type="Google" id="ProtNLM"/>
    </source>
</evidence>